<evidence type="ECO:0000313" key="17">
    <source>
        <dbReference type="Proteomes" id="UP001528823"/>
    </source>
</evidence>
<comment type="caution">
    <text evidence="16">The sequence shown here is derived from an EMBL/GenBank/DDBJ whole genome shotgun (WGS) entry which is preliminary data.</text>
</comment>
<feature type="coiled-coil region" evidence="12">
    <location>
        <begin position="776"/>
        <end position="810"/>
    </location>
</feature>
<dbReference type="Proteomes" id="UP001528823">
    <property type="component" value="Unassembled WGS sequence"/>
</dbReference>
<keyword evidence="8 16" id="KW-0418">Kinase</keyword>
<feature type="transmembrane region" description="Helical" evidence="13">
    <location>
        <begin position="114"/>
        <end position="132"/>
    </location>
</feature>
<dbReference type="Pfam" id="PF02518">
    <property type="entry name" value="HATPase_c"/>
    <property type="match status" value="1"/>
</dbReference>
<dbReference type="Gene3D" id="1.20.1730.10">
    <property type="entry name" value="Sodium/glucose cotransporter"/>
    <property type="match status" value="1"/>
</dbReference>
<feature type="transmembrane region" description="Helical" evidence="13">
    <location>
        <begin position="328"/>
        <end position="351"/>
    </location>
</feature>
<dbReference type="Gene3D" id="3.30.565.10">
    <property type="entry name" value="Histidine kinase-like ATPase, C-terminal domain"/>
    <property type="match status" value="1"/>
</dbReference>
<evidence type="ECO:0000256" key="2">
    <source>
        <dbReference type="ARBA" id="ARBA00004141"/>
    </source>
</evidence>
<keyword evidence="10 13" id="KW-0472">Membrane</keyword>
<dbReference type="InterPro" id="IPR001789">
    <property type="entry name" value="Sig_transdc_resp-reg_receiver"/>
</dbReference>
<dbReference type="InterPro" id="IPR003661">
    <property type="entry name" value="HisK_dim/P_dom"/>
</dbReference>
<feature type="transmembrane region" description="Helical" evidence="13">
    <location>
        <begin position="282"/>
        <end position="306"/>
    </location>
</feature>
<feature type="transmembrane region" description="Helical" evidence="13">
    <location>
        <begin position="240"/>
        <end position="261"/>
    </location>
</feature>
<keyword evidence="9 13" id="KW-1133">Transmembrane helix</keyword>
<dbReference type="EC" id="2.7.13.3" evidence="4"/>
<keyword evidence="17" id="KW-1185">Reference proteome</keyword>
<dbReference type="CDD" id="cd00075">
    <property type="entry name" value="HATPase"/>
    <property type="match status" value="1"/>
</dbReference>
<evidence type="ECO:0000256" key="7">
    <source>
        <dbReference type="ARBA" id="ARBA00022692"/>
    </source>
</evidence>
<feature type="transmembrane region" description="Helical" evidence="13">
    <location>
        <begin position="415"/>
        <end position="439"/>
    </location>
</feature>
<dbReference type="InterPro" id="IPR011006">
    <property type="entry name" value="CheY-like_superfamily"/>
</dbReference>
<dbReference type="InterPro" id="IPR005467">
    <property type="entry name" value="His_kinase_dom"/>
</dbReference>
<comment type="similarity">
    <text evidence="3">Belongs to the sodium:solute symporter (SSF) (TC 2.A.21) family.</text>
</comment>
<keyword evidence="7 13" id="KW-0812">Transmembrane</keyword>
<evidence type="ECO:0000256" key="9">
    <source>
        <dbReference type="ARBA" id="ARBA00022989"/>
    </source>
</evidence>
<dbReference type="CDD" id="cd10322">
    <property type="entry name" value="SLC5sbd"/>
    <property type="match status" value="1"/>
</dbReference>
<dbReference type="PROSITE" id="PS50283">
    <property type="entry name" value="NA_SOLUT_SYMP_3"/>
    <property type="match status" value="1"/>
</dbReference>
<dbReference type="PROSITE" id="PS50109">
    <property type="entry name" value="HIS_KIN"/>
    <property type="match status" value="1"/>
</dbReference>
<evidence type="ECO:0000256" key="4">
    <source>
        <dbReference type="ARBA" id="ARBA00012438"/>
    </source>
</evidence>
<dbReference type="CDD" id="cd00082">
    <property type="entry name" value="HisKA"/>
    <property type="match status" value="1"/>
</dbReference>
<feature type="domain" description="Response regulatory" evidence="15">
    <location>
        <begin position="1053"/>
        <end position="1171"/>
    </location>
</feature>
<evidence type="ECO:0000256" key="12">
    <source>
        <dbReference type="SAM" id="Coils"/>
    </source>
</evidence>
<evidence type="ECO:0000313" key="16">
    <source>
        <dbReference type="EMBL" id="MDE1461965.1"/>
    </source>
</evidence>
<keyword evidence="6" id="KW-0808">Transferase</keyword>
<dbReference type="Pfam" id="PF12860">
    <property type="entry name" value="PAS_7"/>
    <property type="match status" value="1"/>
</dbReference>
<dbReference type="SUPFAM" id="SSF47384">
    <property type="entry name" value="Homodimeric domain of signal transducing histidine kinase"/>
    <property type="match status" value="1"/>
</dbReference>
<evidence type="ECO:0000256" key="13">
    <source>
        <dbReference type="SAM" id="Phobius"/>
    </source>
</evidence>
<reference evidence="16 17" key="1">
    <citation type="submission" date="2022-11" db="EMBL/GenBank/DDBJ databases">
        <title>Spartinivicinus poritis sp. nov., isolated from scleractinian coral Porites lutea.</title>
        <authorList>
            <person name="Zhang G."/>
            <person name="Cai L."/>
            <person name="Wei Q."/>
        </authorList>
    </citation>
    <scope>NUCLEOTIDE SEQUENCE [LARGE SCALE GENOMIC DNA]</scope>
    <source>
        <strain evidence="16 17">A2-2</strain>
    </source>
</reference>
<dbReference type="PRINTS" id="PR00344">
    <property type="entry name" value="BCTRLSENSOR"/>
</dbReference>
<dbReference type="SMART" id="SM00387">
    <property type="entry name" value="HATPase_c"/>
    <property type="match status" value="1"/>
</dbReference>
<keyword evidence="12" id="KW-0175">Coiled coil</keyword>
<evidence type="ECO:0000256" key="1">
    <source>
        <dbReference type="ARBA" id="ARBA00000085"/>
    </source>
</evidence>
<comment type="subcellular location">
    <subcellularLocation>
        <location evidence="2">Membrane</location>
        <topology evidence="2">Multi-pass membrane protein</topology>
    </subcellularLocation>
</comment>
<dbReference type="NCBIfam" id="NF041832">
    <property type="entry name" value="near_NosP_CTERM"/>
    <property type="match status" value="1"/>
</dbReference>
<evidence type="ECO:0000256" key="6">
    <source>
        <dbReference type="ARBA" id="ARBA00022679"/>
    </source>
</evidence>
<comment type="catalytic activity">
    <reaction evidence="1">
        <text>ATP + protein L-histidine = ADP + protein N-phospho-L-histidine.</text>
        <dbReference type="EC" id="2.7.13.3"/>
    </reaction>
</comment>
<accession>A0ABT5U6H4</accession>
<dbReference type="SUPFAM" id="SSF55785">
    <property type="entry name" value="PYP-like sensor domain (PAS domain)"/>
    <property type="match status" value="1"/>
</dbReference>
<dbReference type="SUPFAM" id="SSF52172">
    <property type="entry name" value="CheY-like"/>
    <property type="match status" value="1"/>
</dbReference>
<evidence type="ECO:0000256" key="3">
    <source>
        <dbReference type="ARBA" id="ARBA00006434"/>
    </source>
</evidence>
<keyword evidence="5 11" id="KW-0597">Phosphoprotein</keyword>
<dbReference type="RefSeq" id="WP_274688324.1">
    <property type="nucleotide sequence ID" value="NZ_JAPMOU010000008.1"/>
</dbReference>
<protein>
    <recommendedName>
        <fullName evidence="4">histidine kinase</fullName>
        <ecNumber evidence="4">2.7.13.3</ecNumber>
    </recommendedName>
</protein>
<dbReference type="SMART" id="SM00388">
    <property type="entry name" value="HisKA"/>
    <property type="match status" value="1"/>
</dbReference>
<dbReference type="CDD" id="cd00156">
    <property type="entry name" value="REC"/>
    <property type="match status" value="1"/>
</dbReference>
<evidence type="ECO:0000259" key="15">
    <source>
        <dbReference type="PROSITE" id="PS50110"/>
    </source>
</evidence>
<feature type="transmembrane region" description="Helical" evidence="13">
    <location>
        <begin position="161"/>
        <end position="178"/>
    </location>
</feature>
<dbReference type="GO" id="GO:0016301">
    <property type="term" value="F:kinase activity"/>
    <property type="evidence" value="ECO:0007669"/>
    <property type="project" value="UniProtKB-KW"/>
</dbReference>
<dbReference type="InterPro" id="IPR035965">
    <property type="entry name" value="PAS-like_dom_sf"/>
</dbReference>
<dbReference type="Gene3D" id="3.40.50.2300">
    <property type="match status" value="1"/>
</dbReference>
<evidence type="ECO:0000256" key="10">
    <source>
        <dbReference type="ARBA" id="ARBA00023136"/>
    </source>
</evidence>
<dbReference type="InterPro" id="IPR036097">
    <property type="entry name" value="HisK_dim/P_sf"/>
</dbReference>
<feature type="transmembrane region" description="Helical" evidence="13">
    <location>
        <begin position="63"/>
        <end position="85"/>
    </location>
</feature>
<dbReference type="EMBL" id="JAPMOU010000008">
    <property type="protein sequence ID" value="MDE1461965.1"/>
    <property type="molecule type" value="Genomic_DNA"/>
</dbReference>
<dbReference type="InterPro" id="IPR036890">
    <property type="entry name" value="HATPase_C_sf"/>
</dbReference>
<feature type="transmembrane region" description="Helical" evidence="13">
    <location>
        <begin position="199"/>
        <end position="220"/>
    </location>
</feature>
<evidence type="ECO:0000256" key="5">
    <source>
        <dbReference type="ARBA" id="ARBA00022553"/>
    </source>
</evidence>
<dbReference type="InterPro" id="IPR001734">
    <property type="entry name" value="Na/solute_symporter"/>
</dbReference>
<dbReference type="SUPFAM" id="SSF55874">
    <property type="entry name" value="ATPase domain of HSP90 chaperone/DNA topoisomerase II/histidine kinase"/>
    <property type="match status" value="1"/>
</dbReference>
<feature type="domain" description="Histidine kinase" evidence="14">
    <location>
        <begin position="817"/>
        <end position="1029"/>
    </location>
</feature>
<feature type="transmembrane region" description="Helical" evidence="13">
    <location>
        <begin position="446"/>
        <end position="468"/>
    </location>
</feature>
<sequence length="1181" mass="131361">MISGWSLATITILYVSFIFFIAYLGDSKFRHWPKNRWLVYSLSLAVYCSSWSFYGAVGQAAESLWSFLPLYLGPILVFCLGYSLLAKIIAVSKTENITTIADFIALRYGKSRSLAVMVTLLAVMSILPYIAMQLKSIVMGYTILTEGTAHASSENLAGTQTALIITIMLAIFTILFGTRQLDVTEHHPGMMVAIAFESILKLVAFLLVGGVITYSIYGGVSEVWQLAKTHQVTSDLFQQTTNPVTFTSHVLLAMVAIICLPKQFHVMVVEHTSDQDLRRARWLFPLYLCLFPLFIIPLALTGAMYFDGQVSPDTFLISLPMALGYEQLSLVGFIGGSSAAISMVIMATIALSTMISNDLVNPLLLRNQVLRSRVNNQHQPLAMNRLLLNTRRVAIVLILLLAFIFQISLGKVETLASIGLISLAGIGQLAPALIGIIYWHKANKKGVIIGLSLGALTWFYTLILPLFLRQGSTAETHWWLELVQHTWLDPDQFLFYSSLDPLNHGILVSLMVNLFGFLLGSWFSISVVSERIHSPLCLLEQNTNKWLPPKMQTSKVSSSDLLALAARFVGEEKANASFQFFEAINHEKLSLSHPASVELVAHTERLLASYIGSATARLILDLATKRQHIYLSDVAMIVDEASAAIHFSREMLHVAIENISQGITVLDKDLCLVVWNSRYLEIFDYPESFIHVGKSVAEVIRYNAARGLCGPVEVEDYLISRLNYFKKGLPHRIELCWDNGTVIEVQINPLFGGGFVSTYTDITPFRRAEQVLKETNESLEIRVQQRTEELSKLNLALMQAKAEAEQANHSKTRFLAAASHDLMQPLNAARLFAAMLTQQLKDTEYEQTANHLDSALKSAEGILYDLLDISKLDAGVTTANKNVFSLAELFQELTIEFSAMAQEKQIDFTVVVCHSCIYSDKRLLRRVLQNYLTNAFRYSRGRVLLGARRQGAMLSLQVWDNGVGIADHQRDIIFEEFKQLNHQQHEQAEGLGLGLAIAKRIATVLEHNLSVDSWVNKGTVFTVEVPIQAQCVTTLPSQSTSPNNWANTLAGKQVICVDNDLLILEGMMGLLEKWGLKTVAAPNWPLLQEELESESDFAPDLILVDYHLADSTNGLKVVDKLWEHYQQAIPAILITADNDEGVIQRTKSKGIGYLAKPVKPAALRALMAKQLMEAEAALTVD</sequence>
<name>A0ABT5U6H4_9GAMM</name>
<evidence type="ECO:0000256" key="11">
    <source>
        <dbReference type="PROSITE-ProRule" id="PRU00169"/>
    </source>
</evidence>
<feature type="transmembrane region" description="Helical" evidence="13">
    <location>
        <begin position="393"/>
        <end position="409"/>
    </location>
</feature>
<dbReference type="PANTHER" id="PTHR43047:SF9">
    <property type="entry name" value="HISTIDINE KINASE"/>
    <property type="match status" value="1"/>
</dbReference>
<dbReference type="InterPro" id="IPR004358">
    <property type="entry name" value="Sig_transdc_His_kin-like_C"/>
</dbReference>
<dbReference type="Pfam" id="PF00512">
    <property type="entry name" value="HisKA"/>
    <property type="match status" value="1"/>
</dbReference>
<gene>
    <name evidence="16" type="ORF">ORQ98_08280</name>
</gene>
<organism evidence="16 17">
    <name type="scientific">Spartinivicinus poritis</name>
    <dbReference type="NCBI Taxonomy" id="2994640"/>
    <lineage>
        <taxon>Bacteria</taxon>
        <taxon>Pseudomonadati</taxon>
        <taxon>Pseudomonadota</taxon>
        <taxon>Gammaproteobacteria</taxon>
        <taxon>Oceanospirillales</taxon>
        <taxon>Zooshikellaceae</taxon>
        <taxon>Spartinivicinus</taxon>
    </lineage>
</organism>
<dbReference type="Gene3D" id="1.10.287.130">
    <property type="match status" value="1"/>
</dbReference>
<evidence type="ECO:0000256" key="8">
    <source>
        <dbReference type="ARBA" id="ARBA00022777"/>
    </source>
</evidence>
<evidence type="ECO:0000259" key="14">
    <source>
        <dbReference type="PROSITE" id="PS50109"/>
    </source>
</evidence>
<proteinExistence type="inferred from homology"/>
<dbReference type="PROSITE" id="PS50110">
    <property type="entry name" value="RESPONSE_REGULATORY"/>
    <property type="match status" value="1"/>
</dbReference>
<dbReference type="PANTHER" id="PTHR43047">
    <property type="entry name" value="TWO-COMPONENT HISTIDINE PROTEIN KINASE"/>
    <property type="match status" value="1"/>
</dbReference>
<feature type="transmembrane region" description="Helical" evidence="13">
    <location>
        <begin position="6"/>
        <end position="25"/>
    </location>
</feature>
<dbReference type="Gene3D" id="3.30.450.20">
    <property type="entry name" value="PAS domain"/>
    <property type="match status" value="1"/>
</dbReference>
<feature type="modified residue" description="4-aspartylphosphate" evidence="11">
    <location>
        <position position="1105"/>
    </location>
</feature>
<feature type="transmembrane region" description="Helical" evidence="13">
    <location>
        <begin position="37"/>
        <end position="57"/>
    </location>
</feature>
<dbReference type="Pfam" id="PF00072">
    <property type="entry name" value="Response_reg"/>
    <property type="match status" value="1"/>
</dbReference>
<dbReference type="InterPro" id="IPR003594">
    <property type="entry name" value="HATPase_dom"/>
</dbReference>
<dbReference type="SMART" id="SM00448">
    <property type="entry name" value="REC"/>
    <property type="match status" value="1"/>
</dbReference>
<dbReference type="InterPro" id="IPR038377">
    <property type="entry name" value="Na/Glc_symporter_sf"/>
</dbReference>